<dbReference type="AlphaFoldDB" id="A0AAV6TPV4"/>
<dbReference type="EMBL" id="JAFNEN010001447">
    <property type="protein sequence ID" value="KAG8173884.1"/>
    <property type="molecule type" value="Genomic_DNA"/>
</dbReference>
<reference evidence="1 2" key="1">
    <citation type="journal article" date="2022" name="Nat. Ecol. Evol.">
        <title>A masculinizing supergene underlies an exaggerated male reproductive morph in a spider.</title>
        <authorList>
            <person name="Hendrickx F."/>
            <person name="De Corte Z."/>
            <person name="Sonet G."/>
            <person name="Van Belleghem S.M."/>
            <person name="Kostlbacher S."/>
            <person name="Vangestel C."/>
        </authorList>
    </citation>
    <scope>NUCLEOTIDE SEQUENCE [LARGE SCALE GENOMIC DNA]</scope>
    <source>
        <strain evidence="1">W744_W776</strain>
    </source>
</reference>
<gene>
    <name evidence="1" type="ORF">JTE90_015431</name>
</gene>
<accession>A0AAV6TPV4</accession>
<evidence type="ECO:0000313" key="2">
    <source>
        <dbReference type="Proteomes" id="UP000827092"/>
    </source>
</evidence>
<dbReference type="Proteomes" id="UP000827092">
    <property type="component" value="Unassembled WGS sequence"/>
</dbReference>
<evidence type="ECO:0000313" key="1">
    <source>
        <dbReference type="EMBL" id="KAG8173884.1"/>
    </source>
</evidence>
<sequence length="102" mass="11955">MLHHGKACPSRFLGVDVNHRKDVGSSSERRRIIIGKTSDHHRKDVGSSSERRRVIIGKTSDHHRKYVGSSSEIRRIIINRTTDVKDPRLLRMRYFVILKRKR</sequence>
<keyword evidence="2" id="KW-1185">Reference proteome</keyword>
<protein>
    <submittedName>
        <fullName evidence="1">Uncharacterized protein</fullName>
    </submittedName>
</protein>
<proteinExistence type="predicted"/>
<comment type="caution">
    <text evidence="1">The sequence shown here is derived from an EMBL/GenBank/DDBJ whole genome shotgun (WGS) entry which is preliminary data.</text>
</comment>
<name>A0AAV6TPV4_9ARAC</name>
<organism evidence="1 2">
    <name type="scientific">Oedothorax gibbosus</name>
    <dbReference type="NCBI Taxonomy" id="931172"/>
    <lineage>
        <taxon>Eukaryota</taxon>
        <taxon>Metazoa</taxon>
        <taxon>Ecdysozoa</taxon>
        <taxon>Arthropoda</taxon>
        <taxon>Chelicerata</taxon>
        <taxon>Arachnida</taxon>
        <taxon>Araneae</taxon>
        <taxon>Araneomorphae</taxon>
        <taxon>Entelegynae</taxon>
        <taxon>Araneoidea</taxon>
        <taxon>Linyphiidae</taxon>
        <taxon>Erigoninae</taxon>
        <taxon>Oedothorax</taxon>
    </lineage>
</organism>